<feature type="transmembrane region" description="Helical" evidence="6">
    <location>
        <begin position="768"/>
        <end position="795"/>
    </location>
</feature>
<keyword evidence="2" id="KW-1003">Cell membrane</keyword>
<evidence type="ECO:0000256" key="3">
    <source>
        <dbReference type="ARBA" id="ARBA00022692"/>
    </source>
</evidence>
<keyword evidence="9" id="KW-1185">Reference proteome</keyword>
<evidence type="ECO:0000256" key="1">
    <source>
        <dbReference type="ARBA" id="ARBA00004651"/>
    </source>
</evidence>
<feature type="transmembrane region" description="Helical" evidence="6">
    <location>
        <begin position="355"/>
        <end position="380"/>
    </location>
</feature>
<reference evidence="8 9" key="1">
    <citation type="submission" date="2019-09" db="EMBL/GenBank/DDBJ databases">
        <title>Actinomadura physcomitrii sp. nov., a novel actinomycete isolated from moss [Physcomitrium sphaericum (Ludw) Fuernr].</title>
        <authorList>
            <person name="Zhuang X."/>
            <person name="Liu C."/>
        </authorList>
    </citation>
    <scope>NUCLEOTIDE SEQUENCE [LARGE SCALE GENOMIC DNA]</scope>
    <source>
        <strain evidence="8 9">HMC1</strain>
    </source>
</reference>
<evidence type="ECO:0000256" key="4">
    <source>
        <dbReference type="ARBA" id="ARBA00022989"/>
    </source>
</evidence>
<evidence type="ECO:0000256" key="5">
    <source>
        <dbReference type="ARBA" id="ARBA00023136"/>
    </source>
</evidence>
<dbReference type="PANTHER" id="PTHR30287">
    <property type="entry name" value="MEMBRANE COMPONENT OF PREDICTED ABC SUPERFAMILY METABOLITE UPTAKE TRANSPORTER"/>
    <property type="match status" value="1"/>
</dbReference>
<dbReference type="OrthoDB" id="3223244at2"/>
<keyword evidence="4 6" id="KW-1133">Transmembrane helix</keyword>
<evidence type="ECO:0000259" key="7">
    <source>
        <dbReference type="Pfam" id="PF02687"/>
    </source>
</evidence>
<feature type="transmembrane region" description="Helical" evidence="6">
    <location>
        <begin position="484"/>
        <end position="507"/>
    </location>
</feature>
<gene>
    <name evidence="8" type="ORF">F8566_39785</name>
</gene>
<keyword evidence="3 6" id="KW-0812">Transmembrane</keyword>
<dbReference type="PANTHER" id="PTHR30287:SF1">
    <property type="entry name" value="INNER MEMBRANE PROTEIN"/>
    <property type="match status" value="1"/>
</dbReference>
<dbReference type="InterPro" id="IPR003838">
    <property type="entry name" value="ABC3_permease_C"/>
</dbReference>
<feature type="transmembrane region" description="Helical" evidence="6">
    <location>
        <begin position="407"/>
        <end position="426"/>
    </location>
</feature>
<dbReference type="GO" id="GO:0005886">
    <property type="term" value="C:plasma membrane"/>
    <property type="evidence" value="ECO:0007669"/>
    <property type="project" value="UniProtKB-SubCell"/>
</dbReference>
<name>A0A6H9YAJ6_9ACTN</name>
<proteinExistence type="predicted"/>
<evidence type="ECO:0000313" key="9">
    <source>
        <dbReference type="Proteomes" id="UP000468735"/>
    </source>
</evidence>
<feature type="domain" description="ABC3 transporter permease C-terminal" evidence="7">
    <location>
        <begin position="720"/>
        <end position="834"/>
    </location>
</feature>
<evidence type="ECO:0000256" key="2">
    <source>
        <dbReference type="ARBA" id="ARBA00022475"/>
    </source>
</evidence>
<comment type="caution">
    <text evidence="8">The sequence shown here is derived from an EMBL/GenBank/DDBJ whole genome shotgun (WGS) entry which is preliminary data.</text>
</comment>
<dbReference type="Proteomes" id="UP000468735">
    <property type="component" value="Unassembled WGS sequence"/>
</dbReference>
<feature type="transmembrane region" description="Helical" evidence="6">
    <location>
        <begin position="432"/>
        <end position="455"/>
    </location>
</feature>
<feature type="transmembrane region" description="Helical" evidence="6">
    <location>
        <begin position="714"/>
        <end position="734"/>
    </location>
</feature>
<organism evidence="8 9">
    <name type="scientific">Actinomadura rudentiformis</name>
    <dbReference type="NCBI Taxonomy" id="359158"/>
    <lineage>
        <taxon>Bacteria</taxon>
        <taxon>Bacillati</taxon>
        <taxon>Actinomycetota</taxon>
        <taxon>Actinomycetes</taxon>
        <taxon>Streptosporangiales</taxon>
        <taxon>Thermomonosporaceae</taxon>
        <taxon>Actinomadura</taxon>
    </lineage>
</organism>
<keyword evidence="5 6" id="KW-0472">Membrane</keyword>
<dbReference type="Pfam" id="PF02687">
    <property type="entry name" value="FtsX"/>
    <property type="match status" value="2"/>
</dbReference>
<protein>
    <submittedName>
        <fullName evidence="8">ABC transporter permease</fullName>
    </submittedName>
</protein>
<dbReference type="RefSeq" id="WP_151567687.1">
    <property type="nucleotide sequence ID" value="NZ_WBMT01000023.1"/>
</dbReference>
<evidence type="ECO:0000313" key="8">
    <source>
        <dbReference type="EMBL" id="KAB2342201.1"/>
    </source>
</evidence>
<feature type="transmembrane region" description="Helical" evidence="6">
    <location>
        <begin position="268"/>
        <end position="290"/>
    </location>
</feature>
<feature type="transmembrane region" description="Helical" evidence="6">
    <location>
        <begin position="801"/>
        <end position="821"/>
    </location>
</feature>
<feature type="transmembrane region" description="Helical" evidence="6">
    <location>
        <begin position="311"/>
        <end position="335"/>
    </location>
</feature>
<dbReference type="InterPro" id="IPR038766">
    <property type="entry name" value="Membrane_comp_ABC_pdt"/>
</dbReference>
<comment type="subcellular location">
    <subcellularLocation>
        <location evidence="1">Cell membrane</location>
        <topology evidence="1">Multi-pass membrane protein</topology>
    </subcellularLocation>
</comment>
<evidence type="ECO:0000256" key="6">
    <source>
        <dbReference type="SAM" id="Phobius"/>
    </source>
</evidence>
<accession>A0A6H9YAJ6</accession>
<dbReference type="EMBL" id="WBMT01000023">
    <property type="protein sequence ID" value="KAB2342201.1"/>
    <property type="molecule type" value="Genomic_DNA"/>
</dbReference>
<feature type="domain" description="ABC3 transporter permease C-terminal" evidence="7">
    <location>
        <begin position="267"/>
        <end position="387"/>
    </location>
</feature>
<dbReference type="AlphaFoldDB" id="A0A6H9YAJ6"/>
<sequence length="841" mass="85359">MLYLALRMARQRIAALLAIACATLGGAAFITGIGVLGESGFRSHAPVSRLAQADVVVSAPQTYRPKGDLPIALPERARLPGELVGRLARLPGVTAAIGDVGFPAAVLDRRGAAIPAGDPRTAGHGWSSLGLVDRARVTGAAPASPGEVALDERTAAAAGVTPGSRVPVIAAGRRATYRVSAVVGSSQPGVYFAEPTAARLAGQGGGMGRVDLVALRTVPGSRESVLAAARDLARERGLVVSTGAARGDVEAPGAMAGRSVLPLLASSLAGVTLLVVGFIVAGALAVSIGAQRQDLALMRAVGATPKQVRRLAAAQAGLVATASLVPGVPLGYLLAEQFRQLLVSAGMLPSALPLTFSPLPAVAAALLLIAVVQVAAWCAAFRTSQMPATEAVAESRSEPRHPSTRRAFAGFLLIVAAAVLSTGPLLTRSQAGAAVTALAGILATVGLALAGPVLVSRIGQGLARRLPAGVSAPAWLAVANSRGYALRVAAAVTTLAMAVVFTLTYGLTQTTVLKATSADVDAGTRAQFTMTAPGLGGLPDDLPAAVRAIPGVQAAAPVTTTTAIWSYTMLGDVETDSHPALVLTPAAASVLDLGLQNGSLASLTGHTIALDANAARSRKVSIGDTVSLILGDGAQVNAKVIATYSRGLGFGPVALSRDLTAGHTTTGLDQRMMIRTDGTETARRGLAALTATRPGLALEAGNAPDTGDGIPPELWINVAVLAVLLGYLLLGIANKLIASTVQRRHEIAALQLIGATPRQIRSMMRREATLICVLALGAGLLLSAVPLALLAVAFLDRPWPAGPIWLAPAVAAVVTGIAYLTMEIPTRRALRVPPAQALTRP</sequence>